<dbReference type="InterPro" id="IPR011322">
    <property type="entry name" value="N-reg_PII-like_a/b"/>
</dbReference>
<dbReference type="PROSITE" id="PS51343">
    <property type="entry name" value="PII_GLNB_DOM"/>
    <property type="match status" value="1"/>
</dbReference>
<accession>A0A2N6CSL2</accession>
<evidence type="ECO:0000313" key="2">
    <source>
        <dbReference type="Proteomes" id="UP000235015"/>
    </source>
</evidence>
<dbReference type="InterPro" id="IPR002187">
    <property type="entry name" value="N-reg_PII"/>
</dbReference>
<dbReference type="InterPro" id="IPR015867">
    <property type="entry name" value="N-reg_PII/ATP_PRibTrfase_C"/>
</dbReference>
<organism evidence="1 2">
    <name type="scientific">Sedimenticola selenatireducens</name>
    <dbReference type="NCBI Taxonomy" id="191960"/>
    <lineage>
        <taxon>Bacteria</taxon>
        <taxon>Pseudomonadati</taxon>
        <taxon>Pseudomonadota</taxon>
        <taxon>Gammaproteobacteria</taxon>
        <taxon>Chromatiales</taxon>
        <taxon>Sedimenticolaceae</taxon>
        <taxon>Sedimenticola</taxon>
    </lineage>
</organism>
<dbReference type="RefSeq" id="WP_029134251.1">
    <property type="nucleotide sequence ID" value="NZ_CAXXYC010000004.1"/>
</dbReference>
<name>A0A2N6CSL2_9GAMM</name>
<dbReference type="STRING" id="1111735.GCA_000428045_01896"/>
<dbReference type="Proteomes" id="UP000235015">
    <property type="component" value="Unassembled WGS sequence"/>
</dbReference>
<comment type="caution">
    <text evidence="1">The sequence shown here is derived from an EMBL/GenBank/DDBJ whole genome shotgun (WGS) entry which is preliminary data.</text>
</comment>
<evidence type="ECO:0000313" key="1">
    <source>
        <dbReference type="EMBL" id="PLX60081.1"/>
    </source>
</evidence>
<dbReference type="Gene3D" id="3.30.70.120">
    <property type="match status" value="1"/>
</dbReference>
<dbReference type="GO" id="GO:0030234">
    <property type="term" value="F:enzyme regulator activity"/>
    <property type="evidence" value="ECO:0007669"/>
    <property type="project" value="InterPro"/>
</dbReference>
<dbReference type="SMART" id="SM00938">
    <property type="entry name" value="P-II"/>
    <property type="match status" value="1"/>
</dbReference>
<proteinExistence type="predicted"/>
<dbReference type="Pfam" id="PF00543">
    <property type="entry name" value="P-II"/>
    <property type="match status" value="1"/>
</dbReference>
<reference evidence="1 2" key="1">
    <citation type="submission" date="2017-11" db="EMBL/GenBank/DDBJ databases">
        <title>Genome-resolved metagenomics identifies genetic mobility, metabolic interactions, and unexpected diversity in perchlorate-reducing communities.</title>
        <authorList>
            <person name="Barnum T.P."/>
            <person name="Figueroa I.A."/>
            <person name="Carlstrom C.I."/>
            <person name="Lucas L.N."/>
            <person name="Engelbrektson A.L."/>
            <person name="Coates J.D."/>
        </authorList>
    </citation>
    <scope>NUCLEOTIDE SEQUENCE [LARGE SCALE GENOMIC DNA]</scope>
    <source>
        <strain evidence="1">BM301</strain>
    </source>
</reference>
<gene>
    <name evidence="1" type="ORF">C0630_17235</name>
</gene>
<dbReference type="SUPFAM" id="SSF54913">
    <property type="entry name" value="GlnB-like"/>
    <property type="match status" value="1"/>
</dbReference>
<sequence>MHFKLIIALIEDSKTNIVVDAARNAGATGSTVINQARGEGLQKSKTFFGLSLEVQRDMVLFLVEEHLSRSILETIAEVGEFDDKPGTGIAFQIDVEDAVGVSHQIRQLTRVVEDEL</sequence>
<protein>
    <submittedName>
        <fullName evidence="1">P-II family nitrogen regulator</fullName>
    </submittedName>
</protein>
<dbReference type="EMBL" id="PKUN01000028">
    <property type="protein sequence ID" value="PLX60081.1"/>
    <property type="molecule type" value="Genomic_DNA"/>
</dbReference>
<dbReference type="GO" id="GO:0006808">
    <property type="term" value="P:regulation of nitrogen utilization"/>
    <property type="evidence" value="ECO:0007669"/>
    <property type="project" value="InterPro"/>
</dbReference>
<dbReference type="AlphaFoldDB" id="A0A2N6CSL2"/>